<name>A0ABS0H5Y6_9ACTN</name>
<reference evidence="5 6" key="1">
    <citation type="submission" date="2020-11" db="EMBL/GenBank/DDBJ databases">
        <title>A novel isolate from a Black sea contaminated sediment with potential to produce alkanes: Plantactinospora alkalitolerans sp. nov.</title>
        <authorList>
            <person name="Carro L."/>
            <person name="Veyisoglu A."/>
            <person name="Guven K."/>
            <person name="Schumann P."/>
            <person name="Klenk H.-P."/>
            <person name="Sahin N."/>
        </authorList>
    </citation>
    <scope>NUCLEOTIDE SEQUENCE [LARGE SCALE GENOMIC DNA]</scope>
    <source>
        <strain evidence="5 6">S1510</strain>
    </source>
</reference>
<evidence type="ECO:0000256" key="1">
    <source>
        <dbReference type="ARBA" id="ARBA00023125"/>
    </source>
</evidence>
<evidence type="ECO:0000256" key="3">
    <source>
        <dbReference type="SAM" id="MobiDB-lite"/>
    </source>
</evidence>
<comment type="caution">
    <text evidence="5">The sequence shown here is derived from an EMBL/GenBank/DDBJ whole genome shotgun (WGS) entry which is preliminary data.</text>
</comment>
<dbReference type="InterPro" id="IPR009057">
    <property type="entry name" value="Homeodomain-like_sf"/>
</dbReference>
<dbReference type="SUPFAM" id="SSF46689">
    <property type="entry name" value="Homeodomain-like"/>
    <property type="match status" value="1"/>
</dbReference>
<proteinExistence type="predicted"/>
<keyword evidence="1 2" id="KW-0238">DNA-binding</keyword>
<evidence type="ECO:0000256" key="2">
    <source>
        <dbReference type="PROSITE-ProRule" id="PRU00335"/>
    </source>
</evidence>
<organism evidence="5 6">
    <name type="scientific">Plantactinospora alkalitolerans</name>
    <dbReference type="NCBI Taxonomy" id="2789879"/>
    <lineage>
        <taxon>Bacteria</taxon>
        <taxon>Bacillati</taxon>
        <taxon>Actinomycetota</taxon>
        <taxon>Actinomycetes</taxon>
        <taxon>Micromonosporales</taxon>
        <taxon>Micromonosporaceae</taxon>
        <taxon>Plantactinospora</taxon>
    </lineage>
</organism>
<dbReference type="RefSeq" id="WP_196205057.1">
    <property type="nucleotide sequence ID" value="NZ_JADPUN010000278.1"/>
</dbReference>
<dbReference type="Gene3D" id="1.10.357.10">
    <property type="entry name" value="Tetracycline Repressor, domain 2"/>
    <property type="match status" value="1"/>
</dbReference>
<feature type="region of interest" description="Disordered" evidence="3">
    <location>
        <begin position="198"/>
        <end position="226"/>
    </location>
</feature>
<dbReference type="EMBL" id="JADPUN010000278">
    <property type="protein sequence ID" value="MBF9133554.1"/>
    <property type="molecule type" value="Genomic_DNA"/>
</dbReference>
<gene>
    <name evidence="5" type="ORF">I0C86_32145</name>
</gene>
<dbReference type="PROSITE" id="PS50977">
    <property type="entry name" value="HTH_TETR_2"/>
    <property type="match status" value="1"/>
</dbReference>
<dbReference type="InterPro" id="IPR041678">
    <property type="entry name" value="TetR_C_16"/>
</dbReference>
<feature type="DNA-binding region" description="H-T-H motif" evidence="2">
    <location>
        <begin position="35"/>
        <end position="54"/>
    </location>
</feature>
<keyword evidence="6" id="KW-1185">Reference proteome</keyword>
<dbReference type="PANTHER" id="PTHR30055">
    <property type="entry name" value="HTH-TYPE TRANSCRIPTIONAL REGULATOR RUTR"/>
    <property type="match status" value="1"/>
</dbReference>
<feature type="domain" description="HTH tetR-type" evidence="4">
    <location>
        <begin position="12"/>
        <end position="72"/>
    </location>
</feature>
<dbReference type="InterPro" id="IPR036271">
    <property type="entry name" value="Tet_transcr_reg_TetR-rel_C_sf"/>
</dbReference>
<evidence type="ECO:0000259" key="4">
    <source>
        <dbReference type="PROSITE" id="PS50977"/>
    </source>
</evidence>
<dbReference type="Proteomes" id="UP000638560">
    <property type="component" value="Unassembled WGS sequence"/>
</dbReference>
<evidence type="ECO:0000313" key="5">
    <source>
        <dbReference type="EMBL" id="MBF9133554.1"/>
    </source>
</evidence>
<sequence length="226" mass="24261">MARRSGRRPGNPDTREAILAAAREVFAERGFDGASIRAIAASAGVDPALVHHYFGTKDQLFVATINIPFDPQEILPQIAAGGMDGVGERLVRTFLRIWDSPAGTAGAALFRSAVNNEWTAKLFREFLVTQVLRRATGLLEIDPAEAPLRSSLVASQMAGLVMVRYILRIEPLASASPDVVVAAVGPTVQRYLSGDLSRLTEPAGAPDRPVEPAERLPGTPEQLKGR</sequence>
<dbReference type="Pfam" id="PF00440">
    <property type="entry name" value="TetR_N"/>
    <property type="match status" value="1"/>
</dbReference>
<dbReference type="PANTHER" id="PTHR30055:SF235">
    <property type="entry name" value="TRANSCRIPTIONAL REGULATORY PROTEIN"/>
    <property type="match status" value="1"/>
</dbReference>
<dbReference type="PRINTS" id="PR00455">
    <property type="entry name" value="HTHTETR"/>
</dbReference>
<dbReference type="Pfam" id="PF17920">
    <property type="entry name" value="TetR_C_16"/>
    <property type="match status" value="1"/>
</dbReference>
<dbReference type="SUPFAM" id="SSF48498">
    <property type="entry name" value="Tetracyclin repressor-like, C-terminal domain"/>
    <property type="match status" value="1"/>
</dbReference>
<accession>A0ABS0H5Y6</accession>
<evidence type="ECO:0000313" key="6">
    <source>
        <dbReference type="Proteomes" id="UP000638560"/>
    </source>
</evidence>
<dbReference type="InterPro" id="IPR050109">
    <property type="entry name" value="HTH-type_TetR-like_transc_reg"/>
</dbReference>
<dbReference type="InterPro" id="IPR001647">
    <property type="entry name" value="HTH_TetR"/>
</dbReference>
<dbReference type="Gene3D" id="1.10.10.60">
    <property type="entry name" value="Homeodomain-like"/>
    <property type="match status" value="1"/>
</dbReference>
<protein>
    <submittedName>
        <fullName evidence="5">TetR family transcriptional regulator</fullName>
    </submittedName>
</protein>